<dbReference type="GO" id="GO:0016853">
    <property type="term" value="F:isomerase activity"/>
    <property type="evidence" value="ECO:0007669"/>
    <property type="project" value="UniProtKB-KW"/>
</dbReference>
<keyword evidence="2" id="KW-0201">Cytochrome c-type biogenesis</keyword>
<dbReference type="PANTHER" id="PTHR42852:SF6">
    <property type="entry name" value="THIOL:DISULFIDE INTERCHANGE PROTEIN DSBE"/>
    <property type="match status" value="1"/>
</dbReference>
<evidence type="ECO:0000256" key="4">
    <source>
        <dbReference type="ARBA" id="ARBA00023157"/>
    </source>
</evidence>
<accession>A0ABS4TD30</accession>
<dbReference type="EMBL" id="JAGINW010000001">
    <property type="protein sequence ID" value="MBP2322338.1"/>
    <property type="molecule type" value="Genomic_DNA"/>
</dbReference>
<dbReference type="RefSeq" id="WP_307855086.1">
    <property type="nucleotide sequence ID" value="NZ_JAGINW010000001.1"/>
</dbReference>
<evidence type="ECO:0000259" key="7">
    <source>
        <dbReference type="PROSITE" id="PS51352"/>
    </source>
</evidence>
<dbReference type="InterPro" id="IPR013766">
    <property type="entry name" value="Thioredoxin_domain"/>
</dbReference>
<keyword evidence="9" id="KW-1185">Reference proteome</keyword>
<protein>
    <submittedName>
        <fullName evidence="8">Thiol-disulfide isomerase/thioredoxin</fullName>
    </submittedName>
</protein>
<comment type="subcellular location">
    <subcellularLocation>
        <location evidence="1">Cell envelope</location>
    </subcellularLocation>
</comment>
<evidence type="ECO:0000256" key="1">
    <source>
        <dbReference type="ARBA" id="ARBA00004196"/>
    </source>
</evidence>
<dbReference type="InterPro" id="IPR036249">
    <property type="entry name" value="Thioredoxin-like_sf"/>
</dbReference>
<keyword evidence="8" id="KW-0413">Isomerase</keyword>
<feature type="chain" id="PRO_5045639299" evidence="6">
    <location>
        <begin position="22"/>
        <end position="190"/>
    </location>
</feature>
<dbReference type="PROSITE" id="PS51257">
    <property type="entry name" value="PROKAR_LIPOPROTEIN"/>
    <property type="match status" value="1"/>
</dbReference>
<name>A0ABS4TD30_9PSEU</name>
<keyword evidence="3" id="KW-0735">Signal-anchor</keyword>
<evidence type="ECO:0000256" key="5">
    <source>
        <dbReference type="ARBA" id="ARBA00023284"/>
    </source>
</evidence>
<dbReference type="InterPro" id="IPR000866">
    <property type="entry name" value="AhpC/TSA"/>
</dbReference>
<dbReference type="Pfam" id="PF00578">
    <property type="entry name" value="AhpC-TSA"/>
    <property type="match status" value="1"/>
</dbReference>
<dbReference type="PROSITE" id="PS00194">
    <property type="entry name" value="THIOREDOXIN_1"/>
    <property type="match status" value="1"/>
</dbReference>
<organism evidence="8 9">
    <name type="scientific">Kibdelosporangium banguiense</name>
    <dbReference type="NCBI Taxonomy" id="1365924"/>
    <lineage>
        <taxon>Bacteria</taxon>
        <taxon>Bacillati</taxon>
        <taxon>Actinomycetota</taxon>
        <taxon>Actinomycetes</taxon>
        <taxon>Pseudonocardiales</taxon>
        <taxon>Pseudonocardiaceae</taxon>
        <taxon>Kibdelosporangium</taxon>
    </lineage>
</organism>
<evidence type="ECO:0000256" key="2">
    <source>
        <dbReference type="ARBA" id="ARBA00022748"/>
    </source>
</evidence>
<keyword evidence="3" id="KW-0812">Transmembrane</keyword>
<evidence type="ECO:0000313" key="9">
    <source>
        <dbReference type="Proteomes" id="UP001519332"/>
    </source>
</evidence>
<evidence type="ECO:0000256" key="6">
    <source>
        <dbReference type="SAM" id="SignalP"/>
    </source>
</evidence>
<evidence type="ECO:0000313" key="8">
    <source>
        <dbReference type="EMBL" id="MBP2322338.1"/>
    </source>
</evidence>
<keyword evidence="5" id="KW-0676">Redox-active center</keyword>
<sequence>MKKLLLVLTLVLAGCSTGTDAVVRGTEFDFVAPDGKLEITYTGADRKKLGEMTGESLMEPGKQIKLSDYAGKVVVLNIWGAWCGPCRAEAPELQKLYDANKDAGLQVLGIDVRDDIRSQPEDFMRNYKLTYPSIYDPGGRSLLTLKGYPRNAVPSTIILDRQHRVAAVHLIATLATDLDPMVKDLLAEKG</sequence>
<feature type="domain" description="Thioredoxin" evidence="7">
    <location>
        <begin position="19"/>
        <end position="187"/>
    </location>
</feature>
<dbReference type="SUPFAM" id="SSF52833">
    <property type="entry name" value="Thioredoxin-like"/>
    <property type="match status" value="1"/>
</dbReference>
<dbReference type="InterPro" id="IPR050553">
    <property type="entry name" value="Thioredoxin_ResA/DsbE_sf"/>
</dbReference>
<dbReference type="PROSITE" id="PS51352">
    <property type="entry name" value="THIOREDOXIN_2"/>
    <property type="match status" value="1"/>
</dbReference>
<dbReference type="InterPro" id="IPR017937">
    <property type="entry name" value="Thioredoxin_CS"/>
</dbReference>
<feature type="signal peptide" evidence="6">
    <location>
        <begin position="1"/>
        <end position="21"/>
    </location>
</feature>
<dbReference type="Gene3D" id="3.40.30.10">
    <property type="entry name" value="Glutaredoxin"/>
    <property type="match status" value="1"/>
</dbReference>
<evidence type="ECO:0000256" key="3">
    <source>
        <dbReference type="ARBA" id="ARBA00022968"/>
    </source>
</evidence>
<comment type="caution">
    <text evidence="8">The sequence shown here is derived from an EMBL/GenBank/DDBJ whole genome shotgun (WGS) entry which is preliminary data.</text>
</comment>
<gene>
    <name evidence="8" type="ORF">JOF56_002723</name>
</gene>
<reference evidence="8 9" key="1">
    <citation type="submission" date="2021-03" db="EMBL/GenBank/DDBJ databases">
        <title>Sequencing the genomes of 1000 actinobacteria strains.</title>
        <authorList>
            <person name="Klenk H.-P."/>
        </authorList>
    </citation>
    <scope>NUCLEOTIDE SEQUENCE [LARGE SCALE GENOMIC DNA]</scope>
    <source>
        <strain evidence="8 9">DSM 46670</strain>
    </source>
</reference>
<keyword evidence="4" id="KW-1015">Disulfide bond</keyword>
<proteinExistence type="predicted"/>
<dbReference type="CDD" id="cd02966">
    <property type="entry name" value="TlpA_like_family"/>
    <property type="match status" value="1"/>
</dbReference>
<dbReference type="Proteomes" id="UP001519332">
    <property type="component" value="Unassembled WGS sequence"/>
</dbReference>
<keyword evidence="6" id="KW-0732">Signal</keyword>
<dbReference type="PANTHER" id="PTHR42852">
    <property type="entry name" value="THIOL:DISULFIDE INTERCHANGE PROTEIN DSBE"/>
    <property type="match status" value="1"/>
</dbReference>